<dbReference type="InterPro" id="IPR014001">
    <property type="entry name" value="Helicase_ATP-bd"/>
</dbReference>
<dbReference type="InterPro" id="IPR027417">
    <property type="entry name" value="P-loop_NTPase"/>
</dbReference>
<dbReference type="AlphaFoldDB" id="A0A830HS82"/>
<feature type="region of interest" description="Disordered" evidence="10">
    <location>
        <begin position="1"/>
        <end position="61"/>
    </location>
</feature>
<organism evidence="13 14">
    <name type="scientific">Pycnococcus provasolii</name>
    <dbReference type="NCBI Taxonomy" id="41880"/>
    <lineage>
        <taxon>Eukaryota</taxon>
        <taxon>Viridiplantae</taxon>
        <taxon>Chlorophyta</taxon>
        <taxon>Pseudoscourfieldiophyceae</taxon>
        <taxon>Pseudoscourfieldiales</taxon>
        <taxon>Pycnococcaceae</taxon>
        <taxon>Pycnococcus</taxon>
    </lineage>
</organism>
<comment type="catalytic activity">
    <reaction evidence="9">
        <text>ATP + H2O = ADP + phosphate + H(+)</text>
        <dbReference type="Rhea" id="RHEA:13065"/>
        <dbReference type="ChEBI" id="CHEBI:15377"/>
        <dbReference type="ChEBI" id="CHEBI:15378"/>
        <dbReference type="ChEBI" id="CHEBI:30616"/>
        <dbReference type="ChEBI" id="CHEBI:43474"/>
        <dbReference type="ChEBI" id="CHEBI:456216"/>
        <dbReference type="EC" id="5.6.2.4"/>
    </reaction>
</comment>
<keyword evidence="5" id="KW-0067">ATP-binding</keyword>
<dbReference type="OrthoDB" id="10262986at2759"/>
<dbReference type="PRINTS" id="PR00851">
    <property type="entry name" value="XRODRMPGMNTB"/>
</dbReference>
<keyword evidence="3" id="KW-0378">Hydrolase</keyword>
<dbReference type="InterPro" id="IPR032830">
    <property type="entry name" value="XPB/Ssl2_N"/>
</dbReference>
<keyword evidence="14" id="KW-1185">Reference proteome</keyword>
<dbReference type="SMART" id="SM00490">
    <property type="entry name" value="HELICc"/>
    <property type="match status" value="1"/>
</dbReference>
<dbReference type="PROSITE" id="PS51194">
    <property type="entry name" value="HELICASE_CTER"/>
    <property type="match status" value="1"/>
</dbReference>
<dbReference type="GO" id="GO:0016787">
    <property type="term" value="F:hydrolase activity"/>
    <property type="evidence" value="ECO:0007669"/>
    <property type="project" value="UniProtKB-KW"/>
</dbReference>
<dbReference type="PROSITE" id="PS51192">
    <property type="entry name" value="HELICASE_ATP_BIND_1"/>
    <property type="match status" value="1"/>
</dbReference>
<dbReference type="PANTHER" id="PTHR11274">
    <property type="entry name" value="RAD25/XP-B DNA REPAIR HELICASE"/>
    <property type="match status" value="1"/>
</dbReference>
<dbReference type="GO" id="GO:0005524">
    <property type="term" value="F:ATP binding"/>
    <property type="evidence" value="ECO:0007669"/>
    <property type="project" value="UniProtKB-KW"/>
</dbReference>
<keyword evidence="6" id="KW-0413">Isomerase</keyword>
<evidence type="ECO:0000256" key="6">
    <source>
        <dbReference type="ARBA" id="ARBA00023235"/>
    </source>
</evidence>
<dbReference type="GO" id="GO:0006367">
    <property type="term" value="P:transcription initiation at RNA polymerase II promoter"/>
    <property type="evidence" value="ECO:0007669"/>
    <property type="project" value="TreeGrafter"/>
</dbReference>
<keyword evidence="2" id="KW-0547">Nucleotide-binding</keyword>
<evidence type="ECO:0000259" key="11">
    <source>
        <dbReference type="PROSITE" id="PS51192"/>
    </source>
</evidence>
<feature type="region of interest" description="Disordered" evidence="10">
    <location>
        <begin position="360"/>
        <end position="379"/>
    </location>
</feature>
<dbReference type="GO" id="GO:0097550">
    <property type="term" value="C:transcription preinitiation complex"/>
    <property type="evidence" value="ECO:0007669"/>
    <property type="project" value="TreeGrafter"/>
</dbReference>
<name>A0A830HS82_9CHLO</name>
<evidence type="ECO:0000313" key="14">
    <source>
        <dbReference type="Proteomes" id="UP000660262"/>
    </source>
</evidence>
<protein>
    <recommendedName>
        <fullName evidence="8">DNA 3'-5' helicase</fullName>
        <ecNumber evidence="8">5.6.2.4</ecNumber>
    </recommendedName>
</protein>
<evidence type="ECO:0000256" key="7">
    <source>
        <dbReference type="ARBA" id="ARBA00034617"/>
    </source>
</evidence>
<dbReference type="InterPro" id="IPR032438">
    <property type="entry name" value="ERCC3_RAD25_C"/>
</dbReference>
<dbReference type="EC" id="5.6.2.4" evidence="8"/>
<evidence type="ECO:0000259" key="12">
    <source>
        <dbReference type="PROSITE" id="PS51194"/>
    </source>
</evidence>
<dbReference type="GO" id="GO:0003677">
    <property type="term" value="F:DNA binding"/>
    <property type="evidence" value="ECO:0007669"/>
    <property type="project" value="InterPro"/>
</dbReference>
<dbReference type="CDD" id="cd18029">
    <property type="entry name" value="DEXHc_XPB"/>
    <property type="match status" value="1"/>
</dbReference>
<evidence type="ECO:0000256" key="5">
    <source>
        <dbReference type="ARBA" id="ARBA00022840"/>
    </source>
</evidence>
<dbReference type="Pfam" id="PF16203">
    <property type="entry name" value="ERCC3_RAD25_C"/>
    <property type="match status" value="2"/>
</dbReference>
<dbReference type="Gene3D" id="3.40.50.300">
    <property type="entry name" value="P-loop containing nucleotide triphosphate hydrolases"/>
    <property type="match status" value="2"/>
</dbReference>
<dbReference type="Pfam" id="PF04851">
    <property type="entry name" value="ResIII"/>
    <property type="match status" value="1"/>
</dbReference>
<comment type="catalytic activity">
    <reaction evidence="7">
        <text>Couples ATP hydrolysis with the unwinding of duplex DNA by translocating in the 3'-5' direction.</text>
        <dbReference type="EC" id="5.6.2.4"/>
    </reaction>
</comment>
<gene>
    <name evidence="13" type="ORF">PPROV_000827800</name>
</gene>
<dbReference type="FunFam" id="3.40.50.300:FF:000077">
    <property type="entry name" value="Probable DNA repair helicase RAD25"/>
    <property type="match status" value="1"/>
</dbReference>
<dbReference type="SUPFAM" id="SSF52540">
    <property type="entry name" value="P-loop containing nucleoside triphosphate hydrolases"/>
    <property type="match status" value="2"/>
</dbReference>
<proteinExistence type="inferred from homology"/>
<dbReference type="GO" id="GO:0005675">
    <property type="term" value="C:transcription factor TFIIH holo complex"/>
    <property type="evidence" value="ECO:0007669"/>
    <property type="project" value="TreeGrafter"/>
</dbReference>
<evidence type="ECO:0000256" key="1">
    <source>
        <dbReference type="ARBA" id="ARBA00006637"/>
    </source>
</evidence>
<feature type="domain" description="Helicase ATP-binding" evidence="11">
    <location>
        <begin position="407"/>
        <end position="573"/>
    </location>
</feature>
<dbReference type="InterPro" id="IPR050615">
    <property type="entry name" value="ATP-dep_DNA_Helicase"/>
</dbReference>
<evidence type="ECO:0000256" key="4">
    <source>
        <dbReference type="ARBA" id="ARBA00022806"/>
    </source>
</evidence>
<dbReference type="GO" id="GO:0000112">
    <property type="term" value="C:nucleotide-excision repair factor 3 complex"/>
    <property type="evidence" value="ECO:0007669"/>
    <property type="project" value="TreeGrafter"/>
</dbReference>
<sequence>MKLSIKLSAPAKKEANGERQGGERNADDQGGDRPAKRIKVVLGAKRDHAQTAPKELELDELGQRELEQNEERALGNEPGTSGATAMSDEYHFPAWALRMGADSGHTGTQHGFRDMSSVDQIGRLKADHELRPLFVYPDGRLVVELTSEAAVPQLGRELRQLLATAAEPSLRPELVEEWHITPNSMHAAISVGWTPQNILSSLARLSKCEPLPPTVVDFVHAATANYGRVKLVLRDQEYWVETKHQDVMEMLLSDETVRSCVSRDNPSHVSHAWMRKLVGMQSATTALAAPSNERSITIAPVTAGGEASRRRFAFVVRGPAVERIKQRCLPDGIDMPLLEEFDFSGTAEAARHRLLTSKIERGPQAVSEGDGDDSDEVEDDGSNVVAEFYLKPTTKLREYQKIALAKIFAHGVARSGIVVLPCGAGKSLCGVAIAERMKRSTLVLCINNVSVDQWHGQFKMWTKLPPGALARCTADHKESWSDEYANGGVLITTYSMIGIHDDRRNNQGLDFMNFLRQHEWGCMILDEVHVVPANTFRRVIGNVRAHMKIGLTATLVREDDKVSDLHFLIGPKLYEASWIELRDSGYIARVCCYELRCSMSGGGFLEEYSNRTTRKDGGDANGEDGKGKARGSTMGGLPFQLAAGNPYKLRALEFLINFHTKKPFVETEDNRVYFERNPKATLEVPTCVLDGSGDLEDGITDTTLGRHPEYPSSTYPVEAIKNKQRSDRVLVFSDSVYLLEEFAKALKFPYVHGKFANHEREFWLQAFRDGFYWVTKTGEQITDDDMPTDHLGNKLQGAQLRNWHSYKGNIKKTCNVLFLSKVGDVGLDLPEANVVIQFSSHGGSRRQEAQRLGRILRPKKASAVDGAVAADAFDLDGNTVALYGNCKLNALTNFGNVSAGDADDVLAPRPPPPRPDAFFYTLVSSDTHEVLHAQNRRRFLVEQGYTYKLITDVMQQHPLAMSTSVFSNIRPTKMTTDDEARDYKDHLVHSAAERAAAAAAEAANGAGSGGMAEGRAAAWSGTGGYGTQANGAAKGSASRGPRHALFRDRAREIKHRSKK</sequence>
<reference evidence="13" key="1">
    <citation type="submission" date="2020-10" db="EMBL/GenBank/DDBJ databases">
        <title>Unveiling of a novel bifunctional photoreceptor, Dualchrome1, isolated from a cosmopolitan green alga.</title>
        <authorList>
            <person name="Suzuki S."/>
            <person name="Kawachi M."/>
        </authorList>
    </citation>
    <scope>NUCLEOTIDE SEQUENCE</scope>
    <source>
        <strain evidence="13">NIES 2893</strain>
    </source>
</reference>
<evidence type="ECO:0000256" key="2">
    <source>
        <dbReference type="ARBA" id="ARBA00022741"/>
    </source>
</evidence>
<feature type="region of interest" description="Disordered" evidence="10">
    <location>
        <begin position="67"/>
        <end position="86"/>
    </location>
</feature>
<dbReference type="Pfam" id="PF13625">
    <property type="entry name" value="Helicase_C_3"/>
    <property type="match status" value="1"/>
</dbReference>
<feature type="compositionally biased region" description="Acidic residues" evidence="10">
    <location>
        <begin position="369"/>
        <end position="379"/>
    </location>
</feature>
<evidence type="ECO:0000256" key="3">
    <source>
        <dbReference type="ARBA" id="ARBA00022801"/>
    </source>
</evidence>
<feature type="region of interest" description="Disordered" evidence="10">
    <location>
        <begin position="1019"/>
        <end position="1059"/>
    </location>
</feature>
<dbReference type="Proteomes" id="UP000660262">
    <property type="component" value="Unassembled WGS sequence"/>
</dbReference>
<evidence type="ECO:0000256" key="9">
    <source>
        <dbReference type="ARBA" id="ARBA00048988"/>
    </source>
</evidence>
<feature type="compositionally biased region" description="Basic and acidic residues" evidence="10">
    <location>
        <begin position="613"/>
        <end position="627"/>
    </location>
</feature>
<comment type="similarity">
    <text evidence="1">Belongs to the helicase family. RAD25/XPB subfamily.</text>
</comment>
<accession>A0A830HS82</accession>
<evidence type="ECO:0000313" key="13">
    <source>
        <dbReference type="EMBL" id="GHP09543.1"/>
    </source>
</evidence>
<dbReference type="InterPro" id="IPR006935">
    <property type="entry name" value="Helicase/UvrB_N"/>
</dbReference>
<feature type="compositionally biased region" description="Basic and acidic residues" evidence="10">
    <location>
        <begin position="11"/>
        <end position="35"/>
    </location>
</feature>
<dbReference type="InterPro" id="IPR001650">
    <property type="entry name" value="Helicase_C-like"/>
</dbReference>
<dbReference type="EMBL" id="BNJQ01000025">
    <property type="protein sequence ID" value="GHP09543.1"/>
    <property type="molecule type" value="Genomic_DNA"/>
</dbReference>
<evidence type="ECO:0000256" key="8">
    <source>
        <dbReference type="ARBA" id="ARBA00034808"/>
    </source>
</evidence>
<keyword evidence="4" id="KW-0347">Helicase</keyword>
<dbReference type="GO" id="GO:0043138">
    <property type="term" value="F:3'-5' DNA helicase activity"/>
    <property type="evidence" value="ECO:0007669"/>
    <property type="project" value="UniProtKB-EC"/>
</dbReference>
<comment type="caution">
    <text evidence="13">The sequence shown here is derived from an EMBL/GenBank/DDBJ whole genome shotgun (WGS) entry which is preliminary data.</text>
</comment>
<feature type="domain" description="Helicase C-terminal" evidence="12">
    <location>
        <begin position="716"/>
        <end position="906"/>
    </location>
</feature>
<dbReference type="PANTHER" id="PTHR11274:SF0">
    <property type="entry name" value="GENERAL TRANSCRIPTION AND DNA REPAIR FACTOR IIH HELICASE SUBUNIT XPB"/>
    <property type="match status" value="1"/>
</dbReference>
<evidence type="ECO:0000256" key="10">
    <source>
        <dbReference type="SAM" id="MobiDB-lite"/>
    </source>
</evidence>
<feature type="region of interest" description="Disordered" evidence="10">
    <location>
        <begin position="608"/>
        <end position="631"/>
    </location>
</feature>
<dbReference type="SMART" id="SM00487">
    <property type="entry name" value="DEXDc"/>
    <property type="match status" value="1"/>
</dbReference>